<organism evidence="2 3">
    <name type="scientific">Monilinia fructicola</name>
    <name type="common">Brown rot fungus</name>
    <name type="synonym">Ciboria fructicola</name>
    <dbReference type="NCBI Taxonomy" id="38448"/>
    <lineage>
        <taxon>Eukaryota</taxon>
        <taxon>Fungi</taxon>
        <taxon>Dikarya</taxon>
        <taxon>Ascomycota</taxon>
        <taxon>Pezizomycotina</taxon>
        <taxon>Leotiomycetes</taxon>
        <taxon>Helotiales</taxon>
        <taxon>Sclerotiniaceae</taxon>
        <taxon>Monilinia</taxon>
    </lineage>
</organism>
<reference evidence="2 3" key="1">
    <citation type="submission" date="2019-06" db="EMBL/GenBank/DDBJ databases">
        <title>Genome Sequence of the Brown Rot Fungal Pathogen Monilinia fructicola.</title>
        <authorList>
            <person name="De Miccolis Angelini R.M."/>
            <person name="Landi L."/>
            <person name="Abate D."/>
            <person name="Pollastro S."/>
            <person name="Romanazzi G."/>
            <person name="Faretra F."/>
        </authorList>
    </citation>
    <scope>NUCLEOTIDE SEQUENCE [LARGE SCALE GENOMIC DNA]</scope>
    <source>
        <strain evidence="2 3">Mfrc123</strain>
    </source>
</reference>
<gene>
    <name evidence="2" type="ORF">EYC84_007227</name>
</gene>
<evidence type="ECO:0000313" key="2">
    <source>
        <dbReference type="EMBL" id="KAA8577244.1"/>
    </source>
</evidence>
<feature type="compositionally biased region" description="Basic and acidic residues" evidence="1">
    <location>
        <begin position="1"/>
        <end position="12"/>
    </location>
</feature>
<dbReference type="Proteomes" id="UP000322873">
    <property type="component" value="Unassembled WGS sequence"/>
</dbReference>
<dbReference type="EMBL" id="VICG01000001">
    <property type="protein sequence ID" value="KAA8577244.1"/>
    <property type="molecule type" value="Genomic_DNA"/>
</dbReference>
<comment type="caution">
    <text evidence="2">The sequence shown here is derived from an EMBL/GenBank/DDBJ whole genome shotgun (WGS) entry which is preliminary data.</text>
</comment>
<accession>A0A5M9K5Z6</accession>
<name>A0A5M9K5Z6_MONFR</name>
<evidence type="ECO:0000256" key="1">
    <source>
        <dbReference type="SAM" id="MobiDB-lite"/>
    </source>
</evidence>
<sequence length="80" mass="8899">MDSTTDQHEGFHAKASSMRARTNMRLSSGSGSCTTLYASALQSHHPWQQFEISGWWKLCFLFISQMHSALARKAGKPVGL</sequence>
<proteinExistence type="predicted"/>
<protein>
    <submittedName>
        <fullName evidence="2">Uncharacterized protein</fullName>
    </submittedName>
</protein>
<keyword evidence="3" id="KW-1185">Reference proteome</keyword>
<dbReference type="AlphaFoldDB" id="A0A5M9K5Z6"/>
<evidence type="ECO:0000313" key="3">
    <source>
        <dbReference type="Proteomes" id="UP000322873"/>
    </source>
</evidence>
<feature type="region of interest" description="Disordered" evidence="1">
    <location>
        <begin position="1"/>
        <end position="30"/>
    </location>
</feature>